<evidence type="ECO:0000313" key="14">
    <source>
        <dbReference type="Ensembl" id="ENSOTSP00005089097.2"/>
    </source>
</evidence>
<name>A0A8C8MFW9_ONCTS</name>
<dbReference type="SMART" id="SM00884">
    <property type="entry name" value="Cullin_Nedd8"/>
    <property type="match status" value="1"/>
</dbReference>
<dbReference type="SMART" id="SM00182">
    <property type="entry name" value="CULLIN"/>
    <property type="match status" value="1"/>
</dbReference>
<dbReference type="InterPro" id="IPR019559">
    <property type="entry name" value="Cullin_neddylation_domain"/>
</dbReference>
<dbReference type="InterPro" id="IPR001373">
    <property type="entry name" value="Cullin_N"/>
</dbReference>
<dbReference type="GO" id="GO:0006511">
    <property type="term" value="P:ubiquitin-dependent protein catabolic process"/>
    <property type="evidence" value="ECO:0007669"/>
    <property type="project" value="InterPro"/>
</dbReference>
<dbReference type="Proteomes" id="UP000694402">
    <property type="component" value="Unassembled WGS sequence"/>
</dbReference>
<evidence type="ECO:0000313" key="15">
    <source>
        <dbReference type="Proteomes" id="UP000694402"/>
    </source>
</evidence>
<reference evidence="14" key="1">
    <citation type="submission" date="2025-08" db="UniProtKB">
        <authorList>
            <consortium name="Ensembl"/>
        </authorList>
    </citation>
    <scope>IDENTIFICATION</scope>
</reference>
<dbReference type="SUPFAM" id="SSF74788">
    <property type="entry name" value="Cullin repeat-like"/>
    <property type="match status" value="1"/>
</dbReference>
<dbReference type="UniPathway" id="UPA00143"/>
<dbReference type="GeneTree" id="ENSGT00940000154926"/>
<dbReference type="FunFam" id="1.20.1310.10:FF:000022">
    <property type="entry name" value="Cullin-2 isoform 2"/>
    <property type="match status" value="1"/>
</dbReference>
<dbReference type="FunFam" id="3.30.230.130:FF:000003">
    <property type="entry name" value="Cullin 2"/>
    <property type="match status" value="1"/>
</dbReference>
<evidence type="ECO:0000256" key="4">
    <source>
        <dbReference type="ARBA" id="ARBA00022499"/>
    </source>
</evidence>
<comment type="pathway">
    <text evidence="2">Protein modification; protein ubiquitination.</text>
</comment>
<gene>
    <name evidence="14" type="primary">CUL2</name>
</gene>
<dbReference type="PANTHER" id="PTHR11932">
    <property type="entry name" value="CULLIN"/>
    <property type="match status" value="1"/>
</dbReference>
<dbReference type="InterPro" id="IPR036390">
    <property type="entry name" value="WH_DNA-bd_sf"/>
</dbReference>
<dbReference type="PROSITE" id="PS01256">
    <property type="entry name" value="CULLIN_1"/>
    <property type="match status" value="1"/>
</dbReference>
<dbReference type="FunFam" id="1.20.1310.10:FF:000016">
    <property type="entry name" value="Cullin 2"/>
    <property type="match status" value="1"/>
</dbReference>
<dbReference type="InterPro" id="IPR016157">
    <property type="entry name" value="Cullin_CS"/>
</dbReference>
<dbReference type="GO" id="GO:0031462">
    <property type="term" value="C:Cul2-RING ubiquitin ligase complex"/>
    <property type="evidence" value="ECO:0007669"/>
    <property type="project" value="UniProtKB-ARBA"/>
</dbReference>
<protein>
    <recommendedName>
        <fullName evidence="10">Cullin-2</fullName>
    </recommendedName>
</protein>
<evidence type="ECO:0000256" key="6">
    <source>
        <dbReference type="ARBA" id="ARBA00022786"/>
    </source>
</evidence>
<evidence type="ECO:0000256" key="12">
    <source>
        <dbReference type="RuleBase" id="RU003829"/>
    </source>
</evidence>
<dbReference type="FunFam" id="1.20.1310.10:FF:000012">
    <property type="entry name" value="Cullin 2"/>
    <property type="match status" value="1"/>
</dbReference>
<dbReference type="Ensembl" id="ENSOTST00005096736.2">
    <property type="protein sequence ID" value="ENSOTSP00005089097.2"/>
    <property type="gene ID" value="ENSOTSG00005078219.1"/>
</dbReference>
<dbReference type="InterPro" id="IPR045093">
    <property type="entry name" value="Cullin"/>
</dbReference>
<keyword evidence="7" id="KW-0832">Ubl conjugation</keyword>
<evidence type="ECO:0000256" key="7">
    <source>
        <dbReference type="ARBA" id="ARBA00022843"/>
    </source>
</evidence>
<evidence type="ECO:0000256" key="5">
    <source>
        <dbReference type="ARBA" id="ARBA00022553"/>
    </source>
</evidence>
<keyword evidence="8" id="KW-0007">Acetylation</keyword>
<accession>A0A8C8MFW9</accession>
<keyword evidence="4" id="KW-1017">Isopeptide bond</keyword>
<dbReference type="Pfam" id="PF10557">
    <property type="entry name" value="Cullin_Nedd8"/>
    <property type="match status" value="1"/>
</dbReference>
<evidence type="ECO:0000256" key="10">
    <source>
        <dbReference type="ARBA" id="ARBA00069610"/>
    </source>
</evidence>
<evidence type="ECO:0000256" key="1">
    <source>
        <dbReference type="ARBA" id="ARBA00004123"/>
    </source>
</evidence>
<keyword evidence="15" id="KW-1185">Reference proteome</keyword>
<dbReference type="GO" id="GO:0031981">
    <property type="term" value="C:nuclear lumen"/>
    <property type="evidence" value="ECO:0007669"/>
    <property type="project" value="UniProtKB-ARBA"/>
</dbReference>
<dbReference type="FunFam" id="1.20.1310.10:FF:000018">
    <property type="entry name" value="Cullin 2"/>
    <property type="match status" value="1"/>
</dbReference>
<dbReference type="PROSITE" id="PS50069">
    <property type="entry name" value="CULLIN_2"/>
    <property type="match status" value="1"/>
</dbReference>
<dbReference type="AlphaFoldDB" id="A0A8C8MFW9"/>
<keyword evidence="9" id="KW-0539">Nucleus</keyword>
<dbReference type="Gene3D" id="1.20.1310.10">
    <property type="entry name" value="Cullin Repeats"/>
    <property type="match status" value="4"/>
</dbReference>
<evidence type="ECO:0000256" key="9">
    <source>
        <dbReference type="ARBA" id="ARBA00023242"/>
    </source>
</evidence>
<dbReference type="Gene3D" id="1.10.10.10">
    <property type="entry name" value="Winged helix-like DNA-binding domain superfamily/Winged helix DNA-binding domain"/>
    <property type="match status" value="2"/>
</dbReference>
<keyword evidence="5" id="KW-0597">Phosphoprotein</keyword>
<keyword evidence="6" id="KW-0833">Ubl conjugation pathway</keyword>
<organism evidence="14 15">
    <name type="scientific">Oncorhynchus tshawytscha</name>
    <name type="common">Chinook salmon</name>
    <name type="synonym">Salmo tshawytscha</name>
    <dbReference type="NCBI Taxonomy" id="74940"/>
    <lineage>
        <taxon>Eukaryota</taxon>
        <taxon>Metazoa</taxon>
        <taxon>Chordata</taxon>
        <taxon>Craniata</taxon>
        <taxon>Vertebrata</taxon>
        <taxon>Euteleostomi</taxon>
        <taxon>Actinopterygii</taxon>
        <taxon>Neopterygii</taxon>
        <taxon>Teleostei</taxon>
        <taxon>Protacanthopterygii</taxon>
        <taxon>Salmoniformes</taxon>
        <taxon>Salmonidae</taxon>
        <taxon>Salmoninae</taxon>
        <taxon>Oncorhynchus</taxon>
    </lineage>
</organism>
<evidence type="ECO:0000256" key="3">
    <source>
        <dbReference type="ARBA" id="ARBA00006019"/>
    </source>
</evidence>
<dbReference type="InterPro" id="IPR036388">
    <property type="entry name" value="WH-like_DNA-bd_sf"/>
</dbReference>
<dbReference type="InterPro" id="IPR036317">
    <property type="entry name" value="Cullin_homology_sf"/>
</dbReference>
<comment type="subcellular location">
    <subcellularLocation>
        <location evidence="1">Nucleus</location>
    </subcellularLocation>
</comment>
<dbReference type="SUPFAM" id="SSF46785">
    <property type="entry name" value="Winged helix' DNA-binding domain"/>
    <property type="match status" value="1"/>
</dbReference>
<evidence type="ECO:0000256" key="8">
    <source>
        <dbReference type="ARBA" id="ARBA00022990"/>
    </source>
</evidence>
<dbReference type="SUPFAM" id="SSF75632">
    <property type="entry name" value="Cullin homology domain"/>
    <property type="match status" value="1"/>
</dbReference>
<dbReference type="Pfam" id="PF00888">
    <property type="entry name" value="Cullin"/>
    <property type="match status" value="1"/>
</dbReference>
<dbReference type="GO" id="GO:0031625">
    <property type="term" value="F:ubiquitin protein ligase binding"/>
    <property type="evidence" value="ECO:0007669"/>
    <property type="project" value="InterPro"/>
</dbReference>
<sequence length="694" mass="81099">MSLKPRVVDFDETWNKLLTTIKAVVMLDYVERATWNDRFSDIYALCVAYPEPLGERLYTETKVFLENHVRQLYKKVLESEEKVLVMYHRYWEEYSKGADYMDCLYRYLNTQFIKKNKLTEADLQYGYGGVDMNEPLMEIGELALDMWRKLMIEPLQAVLIRMLLNEIKNDRCGEDPNQKVIHGVINSFVHVEQYKKKFPLKFYQEIFEGPFLTKTGEYYKQEASNLLQESNCSQYMEKVLGRLKDEEVRCRKYLHPSSYAKVIHECQQRMVADHLQFLHGECQNIIRQEKRDDMANMYTLLRAVSSGLPHMIQELQIHIHDEGLRATSNLSQENMPTLFVESVLEVHSKFVQLINTVLNGDQHFMSALDKALTSVVNYREPKSICKAPELLAKYCDNLLKKSAKGMTENEVEDKLTSFITVFKYIDDKDVFQKFYARMLAKRLIHGLSLSMDSEEAMINKLKAGAWPLTHISSSTFAIPQELEKSVQMFELFYNQHFSGRKLTWLHYLCTGEVKMNYLSKPYVAMVTTYQMAVLLAFNNSETVGYKELQDSTQMNEKELQKTIKSLLDVKMLNHDSQKEEIDTESTFSLNMSFTSKRTKFKITTSMQKDTPQEMEQTRSAVDEDRKMYLQAAIVRIMKARKVLRHNALIQEVINQSKARFNPSISMIKKCIEVLIDKQYIERSQSSADEYSYVA</sequence>
<dbReference type="GO" id="GO:0016567">
    <property type="term" value="P:protein ubiquitination"/>
    <property type="evidence" value="ECO:0007669"/>
    <property type="project" value="UniProtKB-UniPathway"/>
</dbReference>
<dbReference type="InterPro" id="IPR016159">
    <property type="entry name" value="Cullin_repeat-like_dom_sf"/>
</dbReference>
<dbReference type="FunFam" id="1.10.10.10:FF:000014">
    <property type="entry name" value="Cullin 1"/>
    <property type="match status" value="1"/>
</dbReference>
<proteinExistence type="inferred from homology"/>
<evidence type="ECO:0000256" key="11">
    <source>
        <dbReference type="PROSITE-ProRule" id="PRU00330"/>
    </source>
</evidence>
<comment type="similarity">
    <text evidence="3 11 12">Belongs to the cullin family.</text>
</comment>
<feature type="domain" description="Cullin family profile" evidence="13">
    <location>
        <begin position="386"/>
        <end position="567"/>
    </location>
</feature>
<evidence type="ECO:0000259" key="13">
    <source>
        <dbReference type="PROSITE" id="PS50069"/>
    </source>
</evidence>
<evidence type="ECO:0000256" key="2">
    <source>
        <dbReference type="ARBA" id="ARBA00004906"/>
    </source>
</evidence>
<dbReference type="InterPro" id="IPR016158">
    <property type="entry name" value="Cullin_homology"/>
</dbReference>
<reference evidence="14" key="2">
    <citation type="submission" date="2025-09" db="UniProtKB">
        <authorList>
            <consortium name="Ensembl"/>
        </authorList>
    </citation>
    <scope>IDENTIFICATION</scope>
</reference>